<sequence length="630" mass="68893">MEDDSDYALAPRDEEIVGCKARGESMSVEVEQVGVGKSSGGVRVETSGEACKVMMGVRNQQSSSTADSSKCQNIVDHVLTPGFVRSFSGPSLNRPGIEIEVVLGHSQRLYKGHGLNQENQDHPGPIDHVDATTKGCGALGLGERESSVSEAQELERKSQLVKNRKGMKKVRTTPAVCYQYPTKGSLSLLRKYAQRGASTSKAALKAAVQRTAIPAVSLSTSTNNGVDQGRLLLEEAQATLEMGEILGMKYNMKEDVVIKKIIELNAQLVVYSVSGIQMFFKFQKAAATGDFSFCQLGRPELGGSFKSVQGCCGFERLEELFSEAEIKSVVMDCDGNKTPGPDEWKASKGINSSFITLVPKKENPQGLADYRPISLVGSSYKIIAKLLAHRCAWVELCSSRSSAAGVFWSGAVGAVKEWFCRWMGKDGCYVMDGCSRPSDGNSRNVNSGLLFCYAMPLVLFWGFCTTRPTAGNSRNVMLCVASHPEMRMPFIKDIEHSLERDPLEPKIPMYLYPFLNTTENEKPFDYLRLTSLGVIGALVKVPGRNLCNLKNSDARAGAKILLWFCGETREPPGVMLTKSFIPFYCSSALPTNVAGLQWNLRQETNQAELLDTQPNLGPPDLAQMPLIRCH</sequence>
<dbReference type="EMBL" id="JACBKZ010000005">
    <property type="protein sequence ID" value="KAF5950091.1"/>
    <property type="molecule type" value="Genomic_DNA"/>
</dbReference>
<dbReference type="Pfam" id="PF04078">
    <property type="entry name" value="Rcd1"/>
    <property type="match status" value="1"/>
</dbReference>
<proteinExistence type="predicted"/>
<dbReference type="AlphaFoldDB" id="A0A7J7HCZ4"/>
<dbReference type="PANTHER" id="PTHR12262">
    <property type="entry name" value="CCR4-NOT TRANSCRIPTION COMPLEX SUBUNIT 9"/>
    <property type="match status" value="1"/>
</dbReference>
<dbReference type="InterPro" id="IPR011989">
    <property type="entry name" value="ARM-like"/>
</dbReference>
<evidence type="ECO:0000313" key="1">
    <source>
        <dbReference type="EMBL" id="KAF5950091.1"/>
    </source>
</evidence>
<gene>
    <name evidence="1" type="ORF">HYC85_012084</name>
</gene>
<dbReference type="GO" id="GO:0006402">
    <property type="term" value="P:mRNA catabolic process"/>
    <property type="evidence" value="ECO:0007669"/>
    <property type="project" value="InterPro"/>
</dbReference>
<dbReference type="GO" id="GO:0030014">
    <property type="term" value="C:CCR4-NOT complex"/>
    <property type="evidence" value="ECO:0007669"/>
    <property type="project" value="InterPro"/>
</dbReference>
<keyword evidence="2" id="KW-1185">Reference proteome</keyword>
<dbReference type="Proteomes" id="UP000593564">
    <property type="component" value="Unassembled WGS sequence"/>
</dbReference>
<protein>
    <submittedName>
        <fullName evidence="1">Uncharacterized protein</fullName>
    </submittedName>
</protein>
<dbReference type="Gene3D" id="1.25.10.10">
    <property type="entry name" value="Leucine-rich Repeat Variant"/>
    <property type="match status" value="1"/>
</dbReference>
<comment type="caution">
    <text evidence="1">The sequence shown here is derived from an EMBL/GenBank/DDBJ whole genome shotgun (WGS) entry which is preliminary data.</text>
</comment>
<reference evidence="2" key="1">
    <citation type="journal article" date="2020" name="Nat. Commun.">
        <title>Genome assembly of wild tea tree DASZ reveals pedigree and selection history of tea varieties.</title>
        <authorList>
            <person name="Zhang W."/>
            <person name="Zhang Y."/>
            <person name="Qiu H."/>
            <person name="Guo Y."/>
            <person name="Wan H."/>
            <person name="Zhang X."/>
            <person name="Scossa F."/>
            <person name="Alseekh S."/>
            <person name="Zhang Q."/>
            <person name="Wang P."/>
            <person name="Xu L."/>
            <person name="Schmidt M.H."/>
            <person name="Jia X."/>
            <person name="Li D."/>
            <person name="Zhu A."/>
            <person name="Guo F."/>
            <person name="Chen W."/>
            <person name="Ni D."/>
            <person name="Usadel B."/>
            <person name="Fernie A.R."/>
            <person name="Wen W."/>
        </authorList>
    </citation>
    <scope>NUCLEOTIDE SEQUENCE [LARGE SCALE GENOMIC DNA]</scope>
    <source>
        <strain evidence="2">cv. G240</strain>
    </source>
</reference>
<organism evidence="1 2">
    <name type="scientific">Camellia sinensis</name>
    <name type="common">Tea plant</name>
    <name type="synonym">Thea sinensis</name>
    <dbReference type="NCBI Taxonomy" id="4442"/>
    <lineage>
        <taxon>Eukaryota</taxon>
        <taxon>Viridiplantae</taxon>
        <taxon>Streptophyta</taxon>
        <taxon>Embryophyta</taxon>
        <taxon>Tracheophyta</taxon>
        <taxon>Spermatophyta</taxon>
        <taxon>Magnoliopsida</taxon>
        <taxon>eudicotyledons</taxon>
        <taxon>Gunneridae</taxon>
        <taxon>Pentapetalae</taxon>
        <taxon>asterids</taxon>
        <taxon>Ericales</taxon>
        <taxon>Theaceae</taxon>
        <taxon>Camellia</taxon>
    </lineage>
</organism>
<accession>A0A7J7HCZ4</accession>
<evidence type="ECO:0000313" key="2">
    <source>
        <dbReference type="Proteomes" id="UP000593564"/>
    </source>
</evidence>
<reference evidence="1 2" key="2">
    <citation type="submission" date="2020-07" db="EMBL/GenBank/DDBJ databases">
        <title>Genome assembly of wild tea tree DASZ reveals pedigree and selection history of tea varieties.</title>
        <authorList>
            <person name="Zhang W."/>
        </authorList>
    </citation>
    <scope>NUCLEOTIDE SEQUENCE [LARGE SCALE GENOMIC DNA]</scope>
    <source>
        <strain evidence="2">cv. G240</strain>
        <tissue evidence="1">Leaf</tissue>
    </source>
</reference>
<name>A0A7J7HCZ4_CAMSI</name>
<dbReference type="InterPro" id="IPR007216">
    <property type="entry name" value="CNOT9"/>
</dbReference>